<reference evidence="2 3" key="1">
    <citation type="journal article" date="2019" name="Front. Genet.">
        <title>Whole-Genome Sequencing of the Opportunistic Yeast Pathogen Candida inconspicua Uncovers Its Hybrid Origin.</title>
        <authorList>
            <person name="Mixao V."/>
            <person name="Hansen A.P."/>
            <person name="Saus E."/>
            <person name="Boekhout T."/>
            <person name="Lass-Florl C."/>
            <person name="Gabaldon T."/>
        </authorList>
    </citation>
    <scope>NUCLEOTIDE SEQUENCE [LARGE SCALE GENOMIC DNA]</scope>
    <source>
        <strain evidence="2 3">CBS 180</strain>
    </source>
</reference>
<dbReference type="Pfam" id="PF12706">
    <property type="entry name" value="Lactamase_B_2"/>
    <property type="match status" value="1"/>
</dbReference>
<dbReference type="GO" id="GO:0070292">
    <property type="term" value="P:N-acylphosphatidylethanolamine metabolic process"/>
    <property type="evidence" value="ECO:0007669"/>
    <property type="project" value="TreeGrafter"/>
</dbReference>
<comment type="caution">
    <text evidence="2">The sequence shown here is derived from an EMBL/GenBank/DDBJ whole genome shotgun (WGS) entry which is preliminary data.</text>
</comment>
<dbReference type="InterPro" id="IPR036866">
    <property type="entry name" value="RibonucZ/Hydroxyglut_hydro"/>
</dbReference>
<evidence type="ECO:0000313" key="2">
    <source>
        <dbReference type="EMBL" id="TID20443.1"/>
    </source>
</evidence>
<dbReference type="Proteomes" id="UP000307173">
    <property type="component" value="Unassembled WGS sequence"/>
</dbReference>
<gene>
    <name evidence="2" type="ORF">CANINC_003560</name>
</gene>
<proteinExistence type="predicted"/>
<sequence length="380" mass="43386">MRWPTKTVLGVIGGYTTYASYLYYLTRREIRTRDEGEVSEQFQSLKIHGRFENPFREYRPQTIYEFLLMRLIEFSRFEERRGGVPFEWEDIRQAVGWTPVTSERLKLADNADIGYTWLGQSCGILHSNGVRFLMDPMLSDFMVDSKFGPRRIVPSPVKVEEAGEILKPEYVLISHDHPDHLDYTSCASVKSGGSVKKWIVPLGLGVKLVKKCGVPSDKIIELDWWKSVLLEDDFEIVCLPAMHWSGQHIIDTNASLWCTFMIRKRGKSLFFHGGDTGYVNGLFKMIGEKYGPVKIAAVPIGQYCPAWHQRPRHVSPSESLKMSIEIGAEKIVGVHWGTFVLSSEEWLEPRNELLRASKEMNLGKAVVIPTHGGISIYDDR</sequence>
<dbReference type="GO" id="GO:0008270">
    <property type="term" value="F:zinc ion binding"/>
    <property type="evidence" value="ECO:0007669"/>
    <property type="project" value="InterPro"/>
</dbReference>
<dbReference type="PANTHER" id="PTHR15032">
    <property type="entry name" value="N-ACYL-PHOSPHATIDYLETHANOLAMINE-HYDROLYZING PHOSPHOLIPASE D"/>
    <property type="match status" value="1"/>
</dbReference>
<evidence type="ECO:0000313" key="3">
    <source>
        <dbReference type="Proteomes" id="UP000307173"/>
    </source>
</evidence>
<dbReference type="PANTHER" id="PTHR15032:SF4">
    <property type="entry name" value="N-ACYL-PHOSPHATIDYLETHANOLAMINE-HYDROLYZING PHOSPHOLIPASE D"/>
    <property type="match status" value="1"/>
</dbReference>
<dbReference type="Gene3D" id="3.60.15.10">
    <property type="entry name" value="Ribonuclease Z/Hydroxyacylglutathione hydrolase-like"/>
    <property type="match status" value="1"/>
</dbReference>
<protein>
    <recommendedName>
        <fullName evidence="1">Metallo-beta-lactamase domain-containing protein</fullName>
    </recommendedName>
</protein>
<keyword evidence="3" id="KW-1185">Reference proteome</keyword>
<dbReference type="GO" id="GO:0070290">
    <property type="term" value="F:N-acylphosphatidylethanolamine-specific phospholipase D activity"/>
    <property type="evidence" value="ECO:0007669"/>
    <property type="project" value="InterPro"/>
</dbReference>
<dbReference type="PIRSF" id="PIRSF038896">
    <property type="entry name" value="NAPE-PLD"/>
    <property type="match status" value="1"/>
</dbReference>
<evidence type="ECO:0000259" key="1">
    <source>
        <dbReference type="Pfam" id="PF12706"/>
    </source>
</evidence>
<dbReference type="InterPro" id="IPR001279">
    <property type="entry name" value="Metallo-B-lactamas"/>
</dbReference>
<dbReference type="GO" id="GO:0005737">
    <property type="term" value="C:cytoplasm"/>
    <property type="evidence" value="ECO:0007669"/>
    <property type="project" value="TreeGrafter"/>
</dbReference>
<dbReference type="STRING" id="52247.A0A4T0WZT7"/>
<name>A0A4T0WZT7_9ASCO</name>
<dbReference type="InterPro" id="IPR024884">
    <property type="entry name" value="NAPE-PLD"/>
</dbReference>
<organism evidence="2 3">
    <name type="scientific">Pichia inconspicua</name>
    <dbReference type="NCBI Taxonomy" id="52247"/>
    <lineage>
        <taxon>Eukaryota</taxon>
        <taxon>Fungi</taxon>
        <taxon>Dikarya</taxon>
        <taxon>Ascomycota</taxon>
        <taxon>Saccharomycotina</taxon>
        <taxon>Pichiomycetes</taxon>
        <taxon>Pichiales</taxon>
        <taxon>Pichiaceae</taxon>
        <taxon>Pichia</taxon>
    </lineage>
</organism>
<dbReference type="GO" id="GO:0070291">
    <property type="term" value="P:N-acylethanolamine metabolic process"/>
    <property type="evidence" value="ECO:0007669"/>
    <property type="project" value="TreeGrafter"/>
</dbReference>
<dbReference type="SUPFAM" id="SSF56281">
    <property type="entry name" value="Metallo-hydrolase/oxidoreductase"/>
    <property type="match status" value="1"/>
</dbReference>
<feature type="domain" description="Metallo-beta-lactamase" evidence="1">
    <location>
        <begin position="131"/>
        <end position="336"/>
    </location>
</feature>
<dbReference type="AlphaFoldDB" id="A0A4T0WZT7"/>
<dbReference type="EMBL" id="SELW01000569">
    <property type="protein sequence ID" value="TID20443.1"/>
    <property type="molecule type" value="Genomic_DNA"/>
</dbReference>
<dbReference type="OrthoDB" id="332863at2759"/>
<accession>A0A4T0WZT7</accession>